<feature type="domain" description="TRPM-like" evidence="13">
    <location>
        <begin position="719"/>
        <end position="761"/>
    </location>
</feature>
<dbReference type="InterPro" id="IPR050927">
    <property type="entry name" value="TRPM"/>
</dbReference>
<feature type="transmembrane region" description="Helical" evidence="9">
    <location>
        <begin position="1049"/>
        <end position="1070"/>
    </location>
</feature>
<dbReference type="InterPro" id="IPR005821">
    <property type="entry name" value="Ion_trans_dom"/>
</dbReference>
<dbReference type="EMBL" id="OD566302">
    <property type="protein sequence ID" value="CAD7443732.1"/>
    <property type="molecule type" value="Genomic_DNA"/>
</dbReference>
<dbReference type="Pfam" id="PF18139">
    <property type="entry name" value="LSDAT_euk"/>
    <property type="match status" value="1"/>
</dbReference>
<evidence type="ECO:0000256" key="2">
    <source>
        <dbReference type="ARBA" id="ARBA00022448"/>
    </source>
</evidence>
<dbReference type="GO" id="GO:0005886">
    <property type="term" value="C:plasma membrane"/>
    <property type="evidence" value="ECO:0007669"/>
    <property type="project" value="TreeGrafter"/>
</dbReference>
<feature type="domain" description="TRPM SLOG" evidence="12">
    <location>
        <begin position="151"/>
        <end position="418"/>
    </location>
</feature>
<gene>
    <name evidence="14" type="ORF">TBIB3V08_LOCUS6131</name>
</gene>
<keyword evidence="6 9" id="KW-0472">Membrane</keyword>
<evidence type="ECO:0000259" key="13">
    <source>
        <dbReference type="Pfam" id="PF25508"/>
    </source>
</evidence>
<keyword evidence="4 9" id="KW-1133">Transmembrane helix</keyword>
<evidence type="ECO:0008006" key="15">
    <source>
        <dbReference type="Google" id="ProtNLM"/>
    </source>
</evidence>
<evidence type="ECO:0000256" key="7">
    <source>
        <dbReference type="ARBA" id="ARBA00023303"/>
    </source>
</evidence>
<dbReference type="Pfam" id="PF00520">
    <property type="entry name" value="Ion_trans"/>
    <property type="match status" value="1"/>
</dbReference>
<feature type="compositionally biased region" description="Polar residues" evidence="8">
    <location>
        <begin position="1434"/>
        <end position="1456"/>
    </location>
</feature>
<evidence type="ECO:0000256" key="1">
    <source>
        <dbReference type="ARBA" id="ARBA00004141"/>
    </source>
</evidence>
<dbReference type="GO" id="GO:0005261">
    <property type="term" value="F:monoatomic cation channel activity"/>
    <property type="evidence" value="ECO:0007669"/>
    <property type="project" value="TreeGrafter"/>
</dbReference>
<feature type="compositionally biased region" description="Basic and acidic residues" evidence="8">
    <location>
        <begin position="1490"/>
        <end position="1502"/>
    </location>
</feature>
<feature type="region of interest" description="Disordered" evidence="8">
    <location>
        <begin position="1490"/>
        <end position="1551"/>
    </location>
</feature>
<feature type="compositionally biased region" description="Basic and acidic residues" evidence="8">
    <location>
        <begin position="1457"/>
        <end position="1472"/>
    </location>
</feature>
<feature type="region of interest" description="Disordered" evidence="8">
    <location>
        <begin position="1608"/>
        <end position="1628"/>
    </location>
</feature>
<feature type="domain" description="Ion transport" evidence="10">
    <location>
        <begin position="918"/>
        <end position="1154"/>
    </location>
</feature>
<dbReference type="PANTHER" id="PTHR13800:SF1">
    <property type="entry name" value="TRANSIENT RECEPTOR POTENTIAL CATION CHANNEL TRPM"/>
    <property type="match status" value="1"/>
</dbReference>
<feature type="domain" description="TRPM-like" evidence="13">
    <location>
        <begin position="529"/>
        <end position="717"/>
    </location>
</feature>
<dbReference type="InterPro" id="IPR037162">
    <property type="entry name" value="TRPM_tetra_sf"/>
</dbReference>
<evidence type="ECO:0000256" key="3">
    <source>
        <dbReference type="ARBA" id="ARBA00022692"/>
    </source>
</evidence>
<feature type="region of interest" description="Disordered" evidence="8">
    <location>
        <begin position="1391"/>
        <end position="1472"/>
    </location>
</feature>
<feature type="domain" description="TRPM tetramerisation" evidence="11">
    <location>
        <begin position="1245"/>
        <end position="1300"/>
    </location>
</feature>
<keyword evidence="2" id="KW-0813">Transport</keyword>
<evidence type="ECO:0000256" key="6">
    <source>
        <dbReference type="ARBA" id="ARBA00023136"/>
    </source>
</evidence>
<reference evidence="14" key="1">
    <citation type="submission" date="2020-11" db="EMBL/GenBank/DDBJ databases">
        <authorList>
            <person name="Tran Van P."/>
        </authorList>
    </citation>
    <scope>NUCLEOTIDE SEQUENCE</scope>
</reference>
<evidence type="ECO:0000256" key="4">
    <source>
        <dbReference type="ARBA" id="ARBA00022989"/>
    </source>
</evidence>
<protein>
    <recommendedName>
        <fullName evidence="15">Transient receptor potential cation channel trpm</fullName>
    </recommendedName>
</protein>
<feature type="compositionally biased region" description="Polar residues" evidence="8">
    <location>
        <begin position="1617"/>
        <end position="1628"/>
    </location>
</feature>
<feature type="transmembrane region" description="Helical" evidence="9">
    <location>
        <begin position="915"/>
        <end position="934"/>
    </location>
</feature>
<feature type="transmembrane region" description="Helical" evidence="9">
    <location>
        <begin position="982"/>
        <end position="1000"/>
    </location>
</feature>
<keyword evidence="7" id="KW-0407">Ion channel</keyword>
<keyword evidence="5" id="KW-0406">Ion transport</keyword>
<organism evidence="14">
    <name type="scientific">Timema bartmani</name>
    <dbReference type="NCBI Taxonomy" id="61472"/>
    <lineage>
        <taxon>Eukaryota</taxon>
        <taxon>Metazoa</taxon>
        <taxon>Ecdysozoa</taxon>
        <taxon>Arthropoda</taxon>
        <taxon>Hexapoda</taxon>
        <taxon>Insecta</taxon>
        <taxon>Pterygota</taxon>
        <taxon>Neoptera</taxon>
        <taxon>Polyneoptera</taxon>
        <taxon>Phasmatodea</taxon>
        <taxon>Timematodea</taxon>
        <taxon>Timematoidea</taxon>
        <taxon>Timematidae</taxon>
        <taxon>Timema</taxon>
    </lineage>
</organism>
<dbReference type="InterPro" id="IPR032415">
    <property type="entry name" value="TRPM_tetra"/>
</dbReference>
<dbReference type="Gene3D" id="1.20.5.1010">
    <property type="entry name" value="TRPM, tetramerisation domain"/>
    <property type="match status" value="1"/>
</dbReference>
<evidence type="ECO:0000259" key="10">
    <source>
        <dbReference type="Pfam" id="PF00520"/>
    </source>
</evidence>
<feature type="compositionally biased region" description="Basic and acidic residues" evidence="8">
    <location>
        <begin position="1414"/>
        <end position="1425"/>
    </location>
</feature>
<sequence length="1748" mass="198768">MNIVAQHSTAPFDGAAKLSVPMTIVTCIRTLQDPLVHRTFLEAPGIELGTSGSVARNHRAPSIYTITLRPRHRFRIRKSVVSKKSMPQILLWPQIPYPCCCGLSLTFHVGLGADISCEGVDPWTPSRHTKPSPTDAYGTIEFQGGPHPSKAQYVRLAYDTRPELIVQLFTREWSLELPKLLITVQGGKANFELQPKLKKVLRKGLLKAAKTTGAWIFTGGTNTGVTRQVGDALLLERSQRSGRVVSIGIAPWGIVENNHELVGLNRDVPYHSISSPRSKFAALNNRHAYFLLVDNGTVGKYGAEIILRRKLEKYISIQKLHPGTHCSTPVVCLVIEGGTNTIRAVLEYVTDTPPVPVVVCDGSGRAADLIAFTHKYASESGEQSVLESMKDYLIGTIQRTFEVGLEQAECLYSELLQCTRKKNLVSIMYASESGEQSVLESMKDYLIGTIQRTFEVGLEQAECLYSELLQCTRKKNLITVFRITDRPEGVTQELDQTILTALFKSQHLSPSEQLSLALTWNRVDIARSEIFVYGQEWPPGALDEAMMQALEHDRTDFVKLLLENGVSMKKFLSIPRLEELYNTKQGPTNTLGYILRDVRPHIPRGYIYTLHDIGLVINKLMGGAYRASYTRRKFRIIYAKVMKRSPHVHRNSASFIRYYGNTNLTLSLLAETLPTTKETALFDYPFNELLTWAVLTKRQEMALLMWQHGEEALAKALLLDFCYRQDDDQTQQLLTCELQNWSGQTCLSLAVTANHRALLAHPCSQIILADLWMGGLRTRKNTNLKVILGLLCPLYVLKLDFKSKEELQLMPQTEEEHLIGLEEENESLDERPLDARNTDPDAEALLTHDNFALRDTVVQENGKVITDGDNTSQIFHLPLDYYDVKTNRPLRVKKKFYEFYTAPITKFWDMIVQTWLTFQIAYIVFLVLYTYVVMVRMEQTPSWQEIYVIAYIVTLACEKIREIVSSEPVAISHKFSVWVWNMWNPCDAAAIIFFLIGLGLRLKPSSMKTGRIIFCVDIMYWYLRILNILGVNKYLGPLVTMMGKMVKNMIYFVVLLLVVLMSFGVCRQAILYPDEEPSWKLVREIFFQPYFMLYGEVFAADIDPPCGDTPDMPKCQVGRWITPAVMSTYLLVANILLINLLIAVFNNIFNEVNAVSHQVWMFQRFTGVMEYEQKPVLPPPLIVLSHAYLLIKYCRRRVKGVSETYDNALKLFLDSDDLERLYDFEEECVEGYFREKETKLHMSNDERIKITTERVENMTQKVEDINQKENNQSSSLQSVEFRLRKLEDLAEKTCSHLAVIHRFMATHARDSISADMLEVKLAGERIRKSSERSDDIKIIPEVPETTEKLLLPPGFSRDNLARRRPTRSLTEVGPDPFFFGDSLHLRLDEHARSSDATRSKPNLLLEEEEDEEDRISLDLTEDHLTRSNSKRISRQISRQKSFSGTFPQVLTDSQSGSKEEYPNLGDEDKKEPLGVEAAVVYRRSSADFHIERRESESSRKLSFDLGGDDDSEKDSATHHAPFLSRRQLSKTHSEPENAAGNSSLDGNDFPSGTMVERSVTWAEPRITVIPPAVKPRSSRLLTMHSEYTSITDELENVCGFFSPPCTPRLLSPPRPGDSSNRTRQASEMSTPEIALYLEKEHLRDAEESDYHMMEHLIQHRNEQDDDTPDSSCFLAVNNEVREFRTTPATRSLRRSSAIEVKDFPTPTVPQVPSIFCTDADISTRQMQLLKAERSESKSSLVPTSETMC</sequence>
<dbReference type="InterPro" id="IPR041491">
    <property type="entry name" value="TRPM_SLOG"/>
</dbReference>
<evidence type="ECO:0000259" key="11">
    <source>
        <dbReference type="Pfam" id="PF16519"/>
    </source>
</evidence>
<comment type="subcellular location">
    <subcellularLocation>
        <location evidence="1">Membrane</location>
        <topology evidence="1">Multi-pass membrane protein</topology>
    </subcellularLocation>
</comment>
<name>A0A7R9F0U2_9NEOP</name>
<evidence type="ECO:0000256" key="9">
    <source>
        <dbReference type="SAM" id="Phobius"/>
    </source>
</evidence>
<keyword evidence="3 9" id="KW-0812">Transmembrane</keyword>
<proteinExistence type="predicted"/>
<evidence type="ECO:0000313" key="14">
    <source>
        <dbReference type="EMBL" id="CAD7443732.1"/>
    </source>
</evidence>
<dbReference type="Pfam" id="PF16519">
    <property type="entry name" value="TRPM_tetra"/>
    <property type="match status" value="1"/>
</dbReference>
<evidence type="ECO:0000259" key="12">
    <source>
        <dbReference type="Pfam" id="PF18139"/>
    </source>
</evidence>
<evidence type="ECO:0000256" key="8">
    <source>
        <dbReference type="SAM" id="MobiDB-lite"/>
    </source>
</evidence>
<evidence type="ECO:0000256" key="5">
    <source>
        <dbReference type="ARBA" id="ARBA00023065"/>
    </source>
</evidence>
<dbReference type="Pfam" id="PF25508">
    <property type="entry name" value="TRPM2"/>
    <property type="match status" value="2"/>
</dbReference>
<feature type="transmembrane region" description="Helical" evidence="9">
    <location>
        <begin position="1012"/>
        <end position="1029"/>
    </location>
</feature>
<dbReference type="PANTHER" id="PTHR13800">
    <property type="entry name" value="TRANSIENT RECEPTOR POTENTIAL CATION CHANNEL, SUBFAMILY M, MEMBER 6"/>
    <property type="match status" value="1"/>
</dbReference>
<accession>A0A7R9F0U2</accession>
<dbReference type="GO" id="GO:0030001">
    <property type="term" value="P:metal ion transport"/>
    <property type="evidence" value="ECO:0007669"/>
    <property type="project" value="TreeGrafter"/>
</dbReference>
<dbReference type="GO" id="GO:0051262">
    <property type="term" value="P:protein tetramerization"/>
    <property type="evidence" value="ECO:0007669"/>
    <property type="project" value="InterPro"/>
</dbReference>
<dbReference type="InterPro" id="IPR057366">
    <property type="entry name" value="TRPM-like"/>
</dbReference>